<dbReference type="GO" id="GO:0016702">
    <property type="term" value="F:oxidoreductase activity, acting on single donors with incorporation of molecular oxygen, incorporation of two atoms of oxygen"/>
    <property type="evidence" value="ECO:0007669"/>
    <property type="project" value="InterPro"/>
</dbReference>
<gene>
    <name evidence="8" type="ORF">SLNWT_1512</name>
</gene>
<dbReference type="AlphaFoldDB" id="A0A0B5EI73"/>
<evidence type="ECO:0000256" key="1">
    <source>
        <dbReference type="ARBA" id="ARBA00006622"/>
    </source>
</evidence>
<evidence type="ECO:0000256" key="3">
    <source>
        <dbReference type="ARBA" id="ARBA00022964"/>
    </source>
</evidence>
<keyword evidence="5 6" id="KW-0408">Iron</keyword>
<evidence type="ECO:0000256" key="5">
    <source>
        <dbReference type="ARBA" id="ARBA00023004"/>
    </source>
</evidence>
<dbReference type="EMBL" id="CP010519">
    <property type="protein sequence ID" value="AJE81888.1"/>
    <property type="molecule type" value="Genomic_DNA"/>
</dbReference>
<feature type="binding site" evidence="6">
    <location>
        <position position="188"/>
    </location>
    <ligand>
        <name>Fe cation</name>
        <dbReference type="ChEBI" id="CHEBI:24875"/>
        <note>catalytic</note>
    </ligand>
</feature>
<dbReference type="Pfam" id="PF05995">
    <property type="entry name" value="CDO_I"/>
    <property type="match status" value="1"/>
</dbReference>
<dbReference type="Gene3D" id="2.60.120.10">
    <property type="entry name" value="Jelly Rolls"/>
    <property type="match status" value="1"/>
</dbReference>
<dbReference type="CDD" id="cd10548">
    <property type="entry name" value="cupin_CDO"/>
    <property type="match status" value="1"/>
</dbReference>
<dbReference type="PANTHER" id="PTHR12918:SF1">
    <property type="entry name" value="CYSTEINE DIOXYGENASE TYPE 1"/>
    <property type="match status" value="1"/>
</dbReference>
<evidence type="ECO:0000313" key="8">
    <source>
        <dbReference type="EMBL" id="AJE81888.1"/>
    </source>
</evidence>
<accession>A0A0B5EI73</accession>
<dbReference type="SUPFAM" id="SSF51182">
    <property type="entry name" value="RmlC-like cupins"/>
    <property type="match status" value="1"/>
</dbReference>
<comment type="similarity">
    <text evidence="1">Belongs to the cysteine dioxygenase family.</text>
</comment>
<dbReference type="KEGG" id="sals:SLNWT_1512"/>
<evidence type="ECO:0000256" key="6">
    <source>
        <dbReference type="PIRSR" id="PIRSR610300-51"/>
    </source>
</evidence>
<name>A0A0B5EI73_STRA4</name>
<proteinExistence type="inferred from homology"/>
<feature type="region of interest" description="Disordered" evidence="7">
    <location>
        <begin position="1"/>
        <end position="75"/>
    </location>
</feature>
<evidence type="ECO:0000256" key="4">
    <source>
        <dbReference type="ARBA" id="ARBA00023002"/>
    </source>
</evidence>
<keyword evidence="9" id="KW-1185">Reference proteome</keyword>
<feature type="compositionally biased region" description="Low complexity" evidence="7">
    <location>
        <begin position="1"/>
        <end position="56"/>
    </location>
</feature>
<keyword evidence="2 6" id="KW-0479">Metal-binding</keyword>
<organism evidence="8 9">
    <name type="scientific">Streptomyces albus (strain ATCC 21838 / DSM 41398 / FERM P-419 / JCM 4703 / NBRC 107858)</name>
    <dbReference type="NCBI Taxonomy" id="1081613"/>
    <lineage>
        <taxon>Bacteria</taxon>
        <taxon>Bacillati</taxon>
        <taxon>Actinomycetota</taxon>
        <taxon>Actinomycetes</taxon>
        <taxon>Kitasatosporales</taxon>
        <taxon>Streptomycetaceae</taxon>
        <taxon>Streptomyces</taxon>
    </lineage>
</organism>
<dbReference type="Proteomes" id="UP000031523">
    <property type="component" value="Chromosome"/>
</dbReference>
<feature type="binding site" evidence="6">
    <location>
        <position position="129"/>
    </location>
    <ligand>
        <name>Fe cation</name>
        <dbReference type="ChEBI" id="CHEBI:24875"/>
        <note>catalytic</note>
    </ligand>
</feature>
<evidence type="ECO:0000256" key="2">
    <source>
        <dbReference type="ARBA" id="ARBA00022723"/>
    </source>
</evidence>
<dbReference type="InterPro" id="IPR014710">
    <property type="entry name" value="RmlC-like_jellyroll"/>
</dbReference>
<evidence type="ECO:0000313" key="9">
    <source>
        <dbReference type="Proteomes" id="UP000031523"/>
    </source>
</evidence>
<protein>
    <submittedName>
        <fullName evidence="8">Cysteine dioxygenase</fullName>
    </submittedName>
</protein>
<dbReference type="InterPro" id="IPR010300">
    <property type="entry name" value="CDO_1"/>
</dbReference>
<dbReference type="PANTHER" id="PTHR12918">
    <property type="entry name" value="CYSTEINE DIOXYGENASE"/>
    <property type="match status" value="1"/>
</dbReference>
<keyword evidence="3 8" id="KW-0223">Dioxygenase</keyword>
<dbReference type="GO" id="GO:0008198">
    <property type="term" value="F:ferrous iron binding"/>
    <property type="evidence" value="ECO:0007669"/>
    <property type="project" value="TreeGrafter"/>
</dbReference>
<dbReference type="InterPro" id="IPR011051">
    <property type="entry name" value="RmlC_Cupin_sf"/>
</dbReference>
<sequence>MSQPVTSAPAAVAPAAPAAPAPSTAQPAASDPSAPSPEALIPAAPPQAAAPLSAPSPEVPTTSTPQGHSPEAPDPQQLLDFVRRAATDPELVASLPLDPEERTWLRLEGPGGSEAWLIGWPPGTGTGWHDHAESFGAFIAASGELTENSLAVRLPTDGWKTLELAEGVDRHRTIAAGKGRFFAQQHVHEVLNETTEHAVSVHAYYPPLPHLRRYSRSGPVLRLEQVERPEDWQ</sequence>
<evidence type="ECO:0000256" key="7">
    <source>
        <dbReference type="SAM" id="MobiDB-lite"/>
    </source>
</evidence>
<reference evidence="8 9" key="1">
    <citation type="submission" date="2015-01" db="EMBL/GenBank/DDBJ databases">
        <title>Enhanced salinomycin production by adjusting the supply of polyketide extender units in Streptomyce albus DSM 41398.</title>
        <authorList>
            <person name="Lu C."/>
        </authorList>
    </citation>
    <scope>NUCLEOTIDE SEQUENCE [LARGE SCALE GENOMIC DNA]</scope>
    <source>
        <strain evidence="9">ATCC 21838 / DSM 41398 / FERM P-419 / JCM 4703 / NBRC 107858</strain>
    </source>
</reference>
<feature type="binding site" evidence="6">
    <location>
        <position position="131"/>
    </location>
    <ligand>
        <name>Fe cation</name>
        <dbReference type="ChEBI" id="CHEBI:24875"/>
        <note>catalytic</note>
    </ligand>
</feature>
<keyword evidence="4" id="KW-0560">Oxidoreductase</keyword>